<sequence length="449" mass="50871">MRSINIVFVLLLATAGFSGCDKFLEVKPKGIVIPEKLSDYQLMLNSRPMTLTFPAALLYCTDDYYEEFDDLSTVPAANAYYWRPGIDQNEKESPAAWGDLYNTIYNTNVIINNAMATTDGTPAARASTLAEALVIRADCYFMLLTLFAKAYNPATAANDPGLPLVRSTNVTDKTPPRSSVQTTLDTIITNVTDAIASLPLTNLNKYRPTKYAAYSLLSRIYLYMQDYDNTKKYTDLALTAPHSMINYNDYEDPYSFPPTDLSPEVLWQRGSPDYTIPSMMGMQHALSNLYEAGDLRKLLLTYALDDFPDDYYFSGSNGYANFGTTFQEMYLTKAEVLARANQTEAAMNVINELRKYRFKPDAYTPITATGKEDALKKVLEERRRELAFRGQRWMDMKRLDREGRMPLVERRVNSTGALKGTLEPGSKKYVFQIPARVQQFNPDMQLNDR</sequence>
<reference evidence="8 9" key="1">
    <citation type="submission" date="2017-02" db="EMBL/GenBank/DDBJ databases">
        <authorList>
            <person name="Peterson S.W."/>
        </authorList>
    </citation>
    <scope>NUCLEOTIDE SEQUENCE [LARGE SCALE GENOMIC DNA]</scope>
    <source>
        <strain evidence="8 9">DSM 18108</strain>
    </source>
</reference>
<keyword evidence="3" id="KW-0732">Signal</keyword>
<dbReference type="Proteomes" id="UP000190166">
    <property type="component" value="Unassembled WGS sequence"/>
</dbReference>
<protein>
    <submittedName>
        <fullName evidence="8">SusD family protein</fullName>
    </submittedName>
</protein>
<proteinExistence type="inferred from homology"/>
<evidence type="ECO:0000259" key="6">
    <source>
        <dbReference type="Pfam" id="PF07980"/>
    </source>
</evidence>
<evidence type="ECO:0000256" key="3">
    <source>
        <dbReference type="ARBA" id="ARBA00022729"/>
    </source>
</evidence>
<dbReference type="AlphaFoldDB" id="A0A1T5NNT0"/>
<gene>
    <name evidence="8" type="ORF">SAMN05660461_2383</name>
</gene>
<keyword evidence="4" id="KW-0472">Membrane</keyword>
<comment type="similarity">
    <text evidence="2">Belongs to the SusD family.</text>
</comment>
<keyword evidence="5" id="KW-0998">Cell outer membrane</keyword>
<dbReference type="InterPro" id="IPR011990">
    <property type="entry name" value="TPR-like_helical_dom_sf"/>
</dbReference>
<organism evidence="8 9">
    <name type="scientific">Chitinophaga ginsengisegetis</name>
    <dbReference type="NCBI Taxonomy" id="393003"/>
    <lineage>
        <taxon>Bacteria</taxon>
        <taxon>Pseudomonadati</taxon>
        <taxon>Bacteroidota</taxon>
        <taxon>Chitinophagia</taxon>
        <taxon>Chitinophagales</taxon>
        <taxon>Chitinophagaceae</taxon>
        <taxon>Chitinophaga</taxon>
    </lineage>
</organism>
<dbReference type="Pfam" id="PF14322">
    <property type="entry name" value="SusD-like_3"/>
    <property type="match status" value="1"/>
</dbReference>
<feature type="domain" description="RagB/SusD" evidence="6">
    <location>
        <begin position="328"/>
        <end position="400"/>
    </location>
</feature>
<dbReference type="Pfam" id="PF07980">
    <property type="entry name" value="SusD_RagB"/>
    <property type="match status" value="1"/>
</dbReference>
<dbReference type="EMBL" id="FUZZ01000001">
    <property type="protein sequence ID" value="SKD02016.1"/>
    <property type="molecule type" value="Genomic_DNA"/>
</dbReference>
<evidence type="ECO:0000256" key="1">
    <source>
        <dbReference type="ARBA" id="ARBA00004442"/>
    </source>
</evidence>
<dbReference type="Gene3D" id="1.25.40.390">
    <property type="match status" value="1"/>
</dbReference>
<comment type="subcellular location">
    <subcellularLocation>
        <location evidence="1">Cell outer membrane</location>
    </subcellularLocation>
</comment>
<evidence type="ECO:0000256" key="2">
    <source>
        <dbReference type="ARBA" id="ARBA00006275"/>
    </source>
</evidence>
<dbReference type="InterPro" id="IPR033985">
    <property type="entry name" value="SusD-like_N"/>
</dbReference>
<evidence type="ECO:0000259" key="7">
    <source>
        <dbReference type="Pfam" id="PF14322"/>
    </source>
</evidence>
<evidence type="ECO:0000256" key="5">
    <source>
        <dbReference type="ARBA" id="ARBA00023237"/>
    </source>
</evidence>
<dbReference type="GO" id="GO:0009279">
    <property type="term" value="C:cell outer membrane"/>
    <property type="evidence" value="ECO:0007669"/>
    <property type="project" value="UniProtKB-SubCell"/>
</dbReference>
<feature type="domain" description="SusD-like N-terminal" evidence="7">
    <location>
        <begin position="61"/>
        <end position="222"/>
    </location>
</feature>
<name>A0A1T5NNT0_9BACT</name>
<evidence type="ECO:0000313" key="8">
    <source>
        <dbReference type="EMBL" id="SKD02016.1"/>
    </source>
</evidence>
<dbReference type="PROSITE" id="PS51257">
    <property type="entry name" value="PROKAR_LIPOPROTEIN"/>
    <property type="match status" value="1"/>
</dbReference>
<evidence type="ECO:0000256" key="4">
    <source>
        <dbReference type="ARBA" id="ARBA00023136"/>
    </source>
</evidence>
<dbReference type="SUPFAM" id="SSF48452">
    <property type="entry name" value="TPR-like"/>
    <property type="match status" value="1"/>
</dbReference>
<dbReference type="RefSeq" id="WP_079469565.1">
    <property type="nucleotide sequence ID" value="NZ_FUZZ01000001.1"/>
</dbReference>
<keyword evidence="9" id="KW-1185">Reference proteome</keyword>
<evidence type="ECO:0000313" key="9">
    <source>
        <dbReference type="Proteomes" id="UP000190166"/>
    </source>
</evidence>
<dbReference type="InterPro" id="IPR012944">
    <property type="entry name" value="SusD_RagB_dom"/>
</dbReference>
<accession>A0A1T5NNT0</accession>
<dbReference type="STRING" id="393003.SAMN05660461_2383"/>